<feature type="transmembrane region" description="Helical" evidence="11">
    <location>
        <begin position="794"/>
        <end position="818"/>
    </location>
</feature>
<feature type="domain" description="Cadherin" evidence="13">
    <location>
        <begin position="579"/>
        <end position="679"/>
    </location>
</feature>
<evidence type="ECO:0000256" key="12">
    <source>
        <dbReference type="SAM" id="SignalP"/>
    </source>
</evidence>
<evidence type="ECO:0000256" key="9">
    <source>
        <dbReference type="PROSITE-ProRule" id="PRU00043"/>
    </source>
</evidence>
<keyword evidence="8" id="KW-0325">Glycoprotein</keyword>
<comment type="subcellular location">
    <subcellularLocation>
        <location evidence="1">Membrane</location>
        <topology evidence="1">Single-pass membrane protein</topology>
    </subcellularLocation>
</comment>
<feature type="compositionally biased region" description="Basic and acidic residues" evidence="10">
    <location>
        <begin position="848"/>
        <end position="864"/>
    </location>
</feature>
<feature type="region of interest" description="Disordered" evidence="10">
    <location>
        <begin position="1070"/>
        <end position="1097"/>
    </location>
</feature>
<evidence type="ECO:0000256" key="10">
    <source>
        <dbReference type="SAM" id="MobiDB-lite"/>
    </source>
</evidence>
<proteinExistence type="predicted"/>
<dbReference type="InterPro" id="IPR013164">
    <property type="entry name" value="Cadherin_N"/>
</dbReference>
<feature type="compositionally biased region" description="Polar residues" evidence="10">
    <location>
        <begin position="868"/>
        <end position="877"/>
    </location>
</feature>
<evidence type="ECO:0000256" key="4">
    <source>
        <dbReference type="ARBA" id="ARBA00022837"/>
    </source>
</evidence>
<feature type="compositionally biased region" description="Polar residues" evidence="10">
    <location>
        <begin position="901"/>
        <end position="910"/>
    </location>
</feature>
<evidence type="ECO:0000256" key="5">
    <source>
        <dbReference type="ARBA" id="ARBA00022889"/>
    </source>
</evidence>
<dbReference type="InterPro" id="IPR015919">
    <property type="entry name" value="Cadherin-like_sf"/>
</dbReference>
<dbReference type="Pfam" id="PF08266">
    <property type="entry name" value="Cadherin_2"/>
    <property type="match status" value="1"/>
</dbReference>
<evidence type="ECO:0000256" key="11">
    <source>
        <dbReference type="SAM" id="Phobius"/>
    </source>
</evidence>
<keyword evidence="7 11" id="KW-0472">Membrane</keyword>
<feature type="chain" id="PRO_5045818937" evidence="12">
    <location>
        <begin position="28"/>
        <end position="1167"/>
    </location>
</feature>
<accession>A0ABY7DSB7</accession>
<feature type="domain" description="Cadherin" evidence="13">
    <location>
        <begin position="146"/>
        <end position="258"/>
    </location>
</feature>
<feature type="domain" description="Cadherin" evidence="13">
    <location>
        <begin position="475"/>
        <end position="578"/>
    </location>
</feature>
<dbReference type="PRINTS" id="PR00205">
    <property type="entry name" value="CADHERIN"/>
</dbReference>
<dbReference type="InterPro" id="IPR002126">
    <property type="entry name" value="Cadherin-like_dom"/>
</dbReference>
<dbReference type="Proteomes" id="UP001164746">
    <property type="component" value="Chromosome 3"/>
</dbReference>
<evidence type="ECO:0000313" key="15">
    <source>
        <dbReference type="Proteomes" id="UP001164746"/>
    </source>
</evidence>
<feature type="region of interest" description="Disordered" evidence="10">
    <location>
        <begin position="848"/>
        <end position="942"/>
    </location>
</feature>
<feature type="domain" description="Cadherin" evidence="13">
    <location>
        <begin position="376"/>
        <end position="474"/>
    </location>
</feature>
<dbReference type="SUPFAM" id="SSF49313">
    <property type="entry name" value="Cadherin-like"/>
    <property type="match status" value="7"/>
</dbReference>
<feature type="compositionally biased region" description="Polar residues" evidence="10">
    <location>
        <begin position="931"/>
        <end position="942"/>
    </location>
</feature>
<dbReference type="PANTHER" id="PTHR24028:SF146">
    <property type="entry name" value="CADHERIN 96CB, ISOFORM D-RELATED"/>
    <property type="match status" value="1"/>
</dbReference>
<feature type="signal peptide" evidence="12">
    <location>
        <begin position="1"/>
        <end position="27"/>
    </location>
</feature>
<keyword evidence="6 11" id="KW-1133">Transmembrane helix</keyword>
<sequence length="1167" mass="129727">MAAAAAEFRRIYSNVIVVLMLCLYCRGQEVLQYSIYEQLPSGSFVGDVREDSHLRSTASAEEFSQIDYSLLSQGKVYEQYFHVDGLNGSLFTNTVIDRETITECVYETECVLPISIVAKSKISAFFRTLKVTVSIVDINDHSPKFPVEFKSLTVSEVATVGSSMALDGATDADSGNNTLQRYFILNEDALDLPFTTTYETYFDGRSVVKLQIKGDLDRESRDSYSLVIVAEDGGSPHLTGSMTVTITIDDVNDNPPVFGESEYKATINETLDVGEEIIRLLATDADIGVNSLIEYRLSKNQIGKIHEQFNLDITSGSLTLKERFASGGEYRIIVEASDRGSQPLMSQAVIIITVLDSDNNRPQIKINLFTDSDMGTVSEFADVGTVVAHVGITDEDTGANGIISCEMNSDNQVFNLQSYDDNEYKVTVAKQIDRETMDYIYVIINCHDKGTPPQNTFVEFTVQVLDENDHSPVFLQEIYFVDIMENNIKDTDIVQVSAKDIDLNQNGEVTYSLWASGEYRFTMDPQSGVIKTQSVFDREKNASIMFYTYAIDQGKPARTSTATVQINVLDQNDNDPVFGKPMYELYVSENAFTGLKVGNVTVSDADAGNNGRVGLHIDPALPFHMSTSGDLTLKNRLNREATATYSFLVTAYDHGIPARNTSANVVIHVTDVNDNPPRFVFPDSENYTIEVDSESAPRSVIAKIKAFDLDQGVNSELFYSIENHNVTELFAIDAETGDLILTRVLHATDRQIYNILLRVEDKGNPSLYATTSMNVFIVRKVRPSPVTDTKGENLLIAITLGSVTFVLVFTIVLVLCILKRRWNNKRNESGSEDEFCGSAKPGRRVKFADTVDDKSPSPVRDHGHPPLNSMTTFSCDGNESRDSDMTSSTVDLETPILEKQMNISKDSASPSRRCDVLPGISERREIHHSTPRSGDNQSRFENQPRSDYQLQTLQSHNSLLNSTVKPGSSVFAHDDNQSQTSGETATSDSGRGGSESDIHSASLSQSHDSDVKPTAEMRYLDGPKHSTFIDPPKPWLNLADLQYHNCNKLPVVQQLHDDRKHRLQLRNLGDRRSSRPAYTPSEHLKTAPRTQSDRNFDRNRLPGIAKQVHLFPPPPSDIDRSFMTYEEEEDDLSTTTSGSYTIDHDDISLDFRSPISKNGSGLRGCLV</sequence>
<feature type="compositionally biased region" description="Polar residues" evidence="10">
    <location>
        <begin position="977"/>
        <end position="989"/>
    </location>
</feature>
<evidence type="ECO:0000313" key="14">
    <source>
        <dbReference type="EMBL" id="WAQ97850.1"/>
    </source>
</evidence>
<gene>
    <name evidence="14" type="ORF">MAR_022223</name>
</gene>
<dbReference type="SMART" id="SM00112">
    <property type="entry name" value="CA"/>
    <property type="match status" value="7"/>
</dbReference>
<dbReference type="EMBL" id="CP111014">
    <property type="protein sequence ID" value="WAQ97850.1"/>
    <property type="molecule type" value="Genomic_DNA"/>
</dbReference>
<evidence type="ECO:0000256" key="1">
    <source>
        <dbReference type="ARBA" id="ARBA00004167"/>
    </source>
</evidence>
<feature type="domain" description="Cadherin" evidence="13">
    <location>
        <begin position="683"/>
        <end position="787"/>
    </location>
</feature>
<evidence type="ECO:0000259" key="13">
    <source>
        <dbReference type="PROSITE" id="PS50268"/>
    </source>
</evidence>
<dbReference type="PROSITE" id="PS50268">
    <property type="entry name" value="CADHERIN_2"/>
    <property type="match status" value="7"/>
</dbReference>
<keyword evidence="12" id="KW-0732">Signal</keyword>
<protein>
    <submittedName>
        <fullName evidence="14">PC11X-like protein</fullName>
    </submittedName>
</protein>
<evidence type="ECO:0000256" key="7">
    <source>
        <dbReference type="ARBA" id="ARBA00023136"/>
    </source>
</evidence>
<dbReference type="InterPro" id="IPR050174">
    <property type="entry name" value="Protocadherin/Cadherin-CA"/>
</dbReference>
<dbReference type="Gene3D" id="2.60.40.60">
    <property type="entry name" value="Cadherins"/>
    <property type="match status" value="7"/>
</dbReference>
<evidence type="ECO:0000256" key="6">
    <source>
        <dbReference type="ARBA" id="ARBA00022989"/>
    </source>
</evidence>
<dbReference type="PROSITE" id="PS00232">
    <property type="entry name" value="CADHERIN_1"/>
    <property type="match status" value="3"/>
</dbReference>
<dbReference type="PANTHER" id="PTHR24028">
    <property type="entry name" value="CADHERIN-87A"/>
    <property type="match status" value="1"/>
</dbReference>
<dbReference type="InterPro" id="IPR020894">
    <property type="entry name" value="Cadherin_CS"/>
</dbReference>
<dbReference type="Pfam" id="PF00028">
    <property type="entry name" value="Cadherin"/>
    <property type="match status" value="6"/>
</dbReference>
<keyword evidence="4 9" id="KW-0106">Calcium</keyword>
<feature type="domain" description="Cadherin" evidence="13">
    <location>
        <begin position="259"/>
        <end position="364"/>
    </location>
</feature>
<dbReference type="CDD" id="cd11304">
    <property type="entry name" value="Cadherin_repeat"/>
    <property type="match status" value="7"/>
</dbReference>
<keyword evidence="2 11" id="KW-0812">Transmembrane</keyword>
<keyword evidence="5" id="KW-0130">Cell adhesion</keyword>
<feature type="region of interest" description="Disordered" evidence="10">
    <location>
        <begin position="960"/>
        <end position="1012"/>
    </location>
</feature>
<keyword evidence="15" id="KW-1185">Reference proteome</keyword>
<evidence type="ECO:0000256" key="8">
    <source>
        <dbReference type="ARBA" id="ARBA00023180"/>
    </source>
</evidence>
<reference evidence="14" key="1">
    <citation type="submission" date="2022-11" db="EMBL/GenBank/DDBJ databases">
        <title>Centuries of genome instability and evolution in soft-shell clam transmissible cancer (bioRxiv).</title>
        <authorList>
            <person name="Hart S.F.M."/>
            <person name="Yonemitsu M.A."/>
            <person name="Giersch R.M."/>
            <person name="Beal B.F."/>
            <person name="Arriagada G."/>
            <person name="Davis B.W."/>
            <person name="Ostrander E.A."/>
            <person name="Goff S.P."/>
            <person name="Metzger M.J."/>
        </authorList>
    </citation>
    <scope>NUCLEOTIDE SEQUENCE</scope>
    <source>
        <strain evidence="14">MELC-2E11</strain>
        <tissue evidence="14">Siphon/mantle</tissue>
    </source>
</reference>
<evidence type="ECO:0000256" key="2">
    <source>
        <dbReference type="ARBA" id="ARBA00022692"/>
    </source>
</evidence>
<organism evidence="14 15">
    <name type="scientific">Mya arenaria</name>
    <name type="common">Soft-shell clam</name>
    <dbReference type="NCBI Taxonomy" id="6604"/>
    <lineage>
        <taxon>Eukaryota</taxon>
        <taxon>Metazoa</taxon>
        <taxon>Spiralia</taxon>
        <taxon>Lophotrochozoa</taxon>
        <taxon>Mollusca</taxon>
        <taxon>Bivalvia</taxon>
        <taxon>Autobranchia</taxon>
        <taxon>Heteroconchia</taxon>
        <taxon>Euheterodonta</taxon>
        <taxon>Imparidentia</taxon>
        <taxon>Neoheterodontei</taxon>
        <taxon>Myida</taxon>
        <taxon>Myoidea</taxon>
        <taxon>Myidae</taxon>
        <taxon>Mya</taxon>
    </lineage>
</organism>
<evidence type="ECO:0000256" key="3">
    <source>
        <dbReference type="ARBA" id="ARBA00022737"/>
    </source>
</evidence>
<name>A0ABY7DSB7_MYAAR</name>
<feature type="domain" description="Cadherin" evidence="13">
    <location>
        <begin position="27"/>
        <end position="145"/>
    </location>
</feature>
<keyword evidence="3" id="KW-0677">Repeat</keyword>